<dbReference type="Proteomes" id="UP000266744">
    <property type="component" value="Chromosome"/>
</dbReference>
<gene>
    <name evidence="1" type="ORF">PL78_06205</name>
</gene>
<evidence type="ECO:0000313" key="2">
    <source>
        <dbReference type="Proteomes" id="UP000266744"/>
    </source>
</evidence>
<organism evidence="1 2">
    <name type="scientific">Yersinia entomophaga</name>
    <dbReference type="NCBI Taxonomy" id="935293"/>
    <lineage>
        <taxon>Bacteria</taxon>
        <taxon>Pseudomonadati</taxon>
        <taxon>Pseudomonadota</taxon>
        <taxon>Gammaproteobacteria</taxon>
        <taxon>Enterobacterales</taxon>
        <taxon>Yersiniaceae</taxon>
        <taxon>Yersinia</taxon>
    </lineage>
</organism>
<evidence type="ECO:0000313" key="1">
    <source>
        <dbReference type="EMBL" id="ANI29433.1"/>
    </source>
</evidence>
<protein>
    <submittedName>
        <fullName evidence="1">Uncharacterized protein</fullName>
    </submittedName>
</protein>
<proteinExistence type="predicted"/>
<dbReference type="EMBL" id="CP010029">
    <property type="protein sequence ID" value="ANI29433.1"/>
    <property type="molecule type" value="Genomic_DNA"/>
</dbReference>
<keyword evidence="2" id="KW-1185">Reference proteome</keyword>
<sequence>MIRNGRGWGAGSNYSTWRKLILYKQHSLRFDFTNLTSSFDSSGNNKISINNVKAVVSLNAVVGRTGTSADISIYGLGLDMLAALSGRADGNMLDTQRINVEIFADDSVVFSGGMTSSVANMNAAPDSNLMISATANADLQNMPASPFSVNGAQKLTDVINSICSAAGYRASFNKMNGMTTSGSPYFEGSVFDQLHQICVDYGVAMSATPPQKVEFWPEKNTRDEIIPLISKEYGLIGYPIFSSGGIMFQTQYSSLLVIGRFIEMETELPNASGKYQLSTVRHELSSWVSGGAWHSVCTAYRTNEARAEAQNKNA</sequence>
<name>A0ABN4PQL1_YERET</name>
<accession>A0ABN4PQL1</accession>
<reference evidence="2" key="1">
    <citation type="journal article" date="2016" name="Toxins">
        <title>The Draft Genome Sequence of the Yersinia entomophaga Entomopathogenic Type Strain MH96T.</title>
        <authorList>
            <person name="Hurst M.R."/>
            <person name="Beattie A."/>
            <person name="Altermann E."/>
            <person name="Moraga R.M."/>
            <person name="Harper L.A."/>
            <person name="Calder J."/>
            <person name="Laugraud A."/>
        </authorList>
    </citation>
    <scope>NUCLEOTIDE SEQUENCE [LARGE SCALE GENOMIC DNA]</scope>
    <source>
        <strain evidence="2">MH96</strain>
    </source>
</reference>